<dbReference type="AlphaFoldDB" id="A0AA48K9P0"/>
<dbReference type="PROSITE" id="PS50110">
    <property type="entry name" value="RESPONSE_REGULATORY"/>
    <property type="match status" value="2"/>
</dbReference>
<keyword evidence="1 2" id="KW-0597">Phosphoprotein</keyword>
<reference evidence="5" key="1">
    <citation type="journal article" date="2023" name="Int. J. Syst. Evol. Microbiol.">
        <title>Mesoterricola silvestris gen. nov., sp. nov., Mesoterricola sediminis sp. nov., Geothrix oryzae sp. nov., Geothrix edaphica sp. nov., Geothrix rubra sp. nov., and Geothrix limicola sp. nov., six novel members of Acidobacteriota isolated from soils.</title>
        <authorList>
            <person name="Itoh H."/>
            <person name="Sugisawa Y."/>
            <person name="Mise K."/>
            <person name="Xu Z."/>
            <person name="Kuniyasu M."/>
            <person name="Ushijima N."/>
            <person name="Kawano K."/>
            <person name="Kobayashi E."/>
            <person name="Shiratori Y."/>
            <person name="Masuda Y."/>
            <person name="Senoo K."/>
        </authorList>
    </citation>
    <scope>NUCLEOTIDE SEQUENCE [LARGE SCALE GENOMIC DNA]</scope>
    <source>
        <strain evidence="5">W79</strain>
    </source>
</reference>
<feature type="modified residue" description="4-aspartylphosphate" evidence="2">
    <location>
        <position position="189"/>
    </location>
</feature>
<dbReference type="RefSeq" id="WP_316412371.1">
    <property type="nucleotide sequence ID" value="NZ_AP027080.1"/>
</dbReference>
<evidence type="ECO:0000313" key="5">
    <source>
        <dbReference type="Proteomes" id="UP001238179"/>
    </source>
</evidence>
<gene>
    <name evidence="4" type="ORF">METEAL_28750</name>
</gene>
<dbReference type="InterPro" id="IPR001789">
    <property type="entry name" value="Sig_transdc_resp-reg_receiver"/>
</dbReference>
<dbReference type="EMBL" id="AP027080">
    <property type="protein sequence ID" value="BDU73701.1"/>
    <property type="molecule type" value="Genomic_DNA"/>
</dbReference>
<keyword evidence="5" id="KW-1185">Reference proteome</keyword>
<dbReference type="PANTHER" id="PTHR44591">
    <property type="entry name" value="STRESS RESPONSE REGULATOR PROTEIN 1"/>
    <property type="match status" value="1"/>
</dbReference>
<evidence type="ECO:0000256" key="1">
    <source>
        <dbReference type="ARBA" id="ARBA00022553"/>
    </source>
</evidence>
<dbReference type="Proteomes" id="UP001238179">
    <property type="component" value="Chromosome"/>
</dbReference>
<dbReference type="Gene3D" id="3.40.50.2300">
    <property type="match status" value="2"/>
</dbReference>
<evidence type="ECO:0000256" key="2">
    <source>
        <dbReference type="PROSITE-ProRule" id="PRU00169"/>
    </source>
</evidence>
<dbReference type="InterPro" id="IPR050595">
    <property type="entry name" value="Bact_response_regulator"/>
</dbReference>
<evidence type="ECO:0000259" key="3">
    <source>
        <dbReference type="PROSITE" id="PS50110"/>
    </source>
</evidence>
<comment type="caution">
    <text evidence="2">Lacks conserved residue(s) required for the propagation of feature annotation.</text>
</comment>
<name>A0AA48K9P0_9BACT</name>
<dbReference type="SUPFAM" id="SSF52172">
    <property type="entry name" value="CheY-like"/>
    <property type="match status" value="2"/>
</dbReference>
<dbReference type="GO" id="GO:0000160">
    <property type="term" value="P:phosphorelay signal transduction system"/>
    <property type="evidence" value="ECO:0007669"/>
    <property type="project" value="InterPro"/>
</dbReference>
<evidence type="ECO:0000313" key="4">
    <source>
        <dbReference type="EMBL" id="BDU73701.1"/>
    </source>
</evidence>
<feature type="domain" description="Response regulatory" evidence="3">
    <location>
        <begin position="138"/>
        <end position="256"/>
    </location>
</feature>
<organism evidence="4 5">
    <name type="scientific">Mesoterricola silvestris</name>
    <dbReference type="NCBI Taxonomy" id="2927979"/>
    <lineage>
        <taxon>Bacteria</taxon>
        <taxon>Pseudomonadati</taxon>
        <taxon>Acidobacteriota</taxon>
        <taxon>Holophagae</taxon>
        <taxon>Holophagales</taxon>
        <taxon>Holophagaceae</taxon>
        <taxon>Mesoterricola</taxon>
    </lineage>
</organism>
<protein>
    <recommendedName>
        <fullName evidence="3">Response regulatory domain-containing protein</fullName>
    </recommendedName>
</protein>
<accession>A0AA48K9P0</accession>
<dbReference type="KEGG" id="msil:METEAL_28750"/>
<dbReference type="PANTHER" id="PTHR44591:SF23">
    <property type="entry name" value="CHEY SUBFAMILY"/>
    <property type="match status" value="1"/>
</dbReference>
<dbReference type="Pfam" id="PF00072">
    <property type="entry name" value="Response_reg"/>
    <property type="match status" value="2"/>
</dbReference>
<proteinExistence type="predicted"/>
<sequence length="261" mass="28390">MARIMVVDDNPTASLFVANSLRPLGHEVEVVEPTCLFAVFQALHGNPPDLLITELVMPSCPGLTLLRFCLEDAHLAKVKIIVLTRAGDRDLGTFLQQCGNVHYLPKPVSPTALAQDATAFLEGRLKLNHGWDLACQGVVAVVDDSRMARAYHATCLRKFGFRPVEVDPAELYATKRTLEELKPDLVLLDYVMPAFTGEALLRAIRATPALEDTPVLVVTSLQEPELEDRLASFGGVGIANKPLSVEGLQSRVLESLGLQTA</sequence>
<dbReference type="SMART" id="SM00448">
    <property type="entry name" value="REC"/>
    <property type="match status" value="2"/>
</dbReference>
<feature type="domain" description="Response regulatory" evidence="3">
    <location>
        <begin position="3"/>
        <end position="121"/>
    </location>
</feature>
<dbReference type="InterPro" id="IPR011006">
    <property type="entry name" value="CheY-like_superfamily"/>
</dbReference>